<dbReference type="OrthoDB" id="5180791at2"/>
<reference evidence="3 4" key="1">
    <citation type="submission" date="2018-05" db="EMBL/GenBank/DDBJ databases">
        <title>Genetic diversity of glacier-inhabiting Cryobacterium bacteria in China and description of Cryobacterium mengkeensis sp. nov. and Arthrobacter glacialis sp. nov.</title>
        <authorList>
            <person name="Liu Q."/>
            <person name="Xin Y.-H."/>
        </authorList>
    </citation>
    <scope>NUCLEOTIDE SEQUENCE [LARGE SCALE GENOMIC DNA]</scope>
    <source>
        <strain evidence="3 4">LI2</strain>
    </source>
</reference>
<dbReference type="Proteomes" id="UP000247832">
    <property type="component" value="Unassembled WGS sequence"/>
</dbReference>
<feature type="compositionally biased region" description="Low complexity" evidence="1">
    <location>
        <begin position="423"/>
        <end position="434"/>
    </location>
</feature>
<accession>A0A2V5LVK8</accession>
<feature type="compositionally biased region" description="Basic and acidic residues" evidence="1">
    <location>
        <begin position="311"/>
        <end position="320"/>
    </location>
</feature>
<dbReference type="Pfam" id="PF11268">
    <property type="entry name" value="DUF3071"/>
    <property type="match status" value="1"/>
</dbReference>
<dbReference type="NCBIfam" id="NF040712">
    <property type="entry name" value="SepH"/>
    <property type="match status" value="1"/>
</dbReference>
<feature type="domain" description="DUF3071" evidence="2">
    <location>
        <begin position="1"/>
        <end position="185"/>
    </location>
</feature>
<name>A0A2V5LVK8_9MICC</name>
<evidence type="ECO:0000313" key="4">
    <source>
        <dbReference type="Proteomes" id="UP000247832"/>
    </source>
</evidence>
<evidence type="ECO:0000313" key="3">
    <source>
        <dbReference type="EMBL" id="PYI67577.1"/>
    </source>
</evidence>
<organism evidence="3 4">
    <name type="scientific">Arthrobacter livingstonensis</name>
    <dbReference type="NCBI Taxonomy" id="670078"/>
    <lineage>
        <taxon>Bacteria</taxon>
        <taxon>Bacillati</taxon>
        <taxon>Actinomycetota</taxon>
        <taxon>Actinomycetes</taxon>
        <taxon>Micrococcales</taxon>
        <taxon>Micrococcaceae</taxon>
        <taxon>Arthrobacter</taxon>
    </lineage>
</organism>
<gene>
    <name evidence="3" type="ORF">CVV68_08985</name>
</gene>
<comment type="caution">
    <text evidence="3">The sequence shown here is derived from an EMBL/GenBank/DDBJ whole genome shotgun (WGS) entry which is preliminary data.</text>
</comment>
<dbReference type="AlphaFoldDB" id="A0A2V5LVK8"/>
<dbReference type="EMBL" id="QJVD01000008">
    <property type="protein sequence ID" value="PYI67577.1"/>
    <property type="molecule type" value="Genomic_DNA"/>
</dbReference>
<dbReference type="InterPro" id="IPR047682">
    <property type="entry name" value="SepH-like"/>
</dbReference>
<evidence type="ECO:0000256" key="1">
    <source>
        <dbReference type="SAM" id="MobiDB-lite"/>
    </source>
</evidence>
<feature type="region of interest" description="Disordered" evidence="1">
    <location>
        <begin position="252"/>
        <end position="279"/>
    </location>
</feature>
<dbReference type="InterPro" id="IPR021421">
    <property type="entry name" value="DUF3071"/>
</dbReference>
<feature type="compositionally biased region" description="Acidic residues" evidence="1">
    <location>
        <begin position="257"/>
        <end position="270"/>
    </location>
</feature>
<feature type="compositionally biased region" description="Acidic residues" evidence="1">
    <location>
        <begin position="334"/>
        <end position="346"/>
    </location>
</feature>
<dbReference type="RefSeq" id="WP_110500677.1">
    <property type="nucleotide sequence ID" value="NZ_QJVD01000008.1"/>
</dbReference>
<feature type="region of interest" description="Disordered" evidence="1">
    <location>
        <begin position="380"/>
        <end position="477"/>
    </location>
</feature>
<protein>
    <submittedName>
        <fullName evidence="3">DUF3071 domain-containing protein</fullName>
    </submittedName>
</protein>
<proteinExistence type="predicted"/>
<keyword evidence="4" id="KW-1185">Reference proteome</keyword>
<sequence>MADLRLVGVHDDGGHLLLSGPGGEIYLLPIDEALRMATTRSARRASPGGGTPARMSPREIQAQIRGGATAADVAEHSGMSLEQVRRYEGPVLAEREHVAQMARKVEVSTATPASDGYRSAFGDNPATLGEMVMHRLAAFGIDPRTLRWDAWRVHDGTWTVTADFEPGNEWAASSIGEPAPARWTFHTGRKSLHNANRWAQQLSEMEPVDGPVPERRLSAVADRPFDFEADTSDEETGDGAPATASVASINAEGTGADNDEDAGADGDSGEENAGGGLLDMLRSRRGQRLGLDEDGDDELAAMLGTHVPAAHPRDGQDHPGTEGPDAGEAPDGLADGEPEQDTDDAVDAPTADASNGLPVTGAAHGRSRLRAIPFLSLAPKLHGDDEDQHAVGVGEVSTDTREITVSGAPSLRRSAREHGVDTAAPQAPAAQQPATESAEPGPSDSEVAARLERKASGKPKRSSVPSWDEIVFGTKGD</sequence>
<feature type="region of interest" description="Disordered" evidence="1">
    <location>
        <begin position="308"/>
        <end position="367"/>
    </location>
</feature>
<evidence type="ECO:0000259" key="2">
    <source>
        <dbReference type="Pfam" id="PF11268"/>
    </source>
</evidence>